<name>K3ZEP9_SETIT</name>
<dbReference type="PANTHER" id="PTHR38926:SF69">
    <property type="entry name" value="F-BOX DOMAIN-CONTAINING PROTEIN"/>
    <property type="match status" value="1"/>
</dbReference>
<reference evidence="1" key="2">
    <citation type="submission" date="2018-08" db="UniProtKB">
        <authorList>
            <consortium name="EnsemblPlants"/>
        </authorList>
    </citation>
    <scope>IDENTIFICATION</scope>
    <source>
        <strain evidence="1">Yugu1</strain>
    </source>
</reference>
<dbReference type="SUPFAM" id="SSF52047">
    <property type="entry name" value="RNI-like"/>
    <property type="match status" value="1"/>
</dbReference>
<dbReference type="RefSeq" id="XP_022681019.1">
    <property type="nucleotide sequence ID" value="XM_022825284.1"/>
</dbReference>
<dbReference type="InParanoid" id="K3ZEP9"/>
<dbReference type="eggNOG" id="KOG1947">
    <property type="taxonomic scope" value="Eukaryota"/>
</dbReference>
<evidence type="ECO:0000313" key="2">
    <source>
        <dbReference type="Proteomes" id="UP000004995"/>
    </source>
</evidence>
<evidence type="ECO:0000313" key="1">
    <source>
        <dbReference type="EnsemblPlants" id="KQL16398"/>
    </source>
</evidence>
<dbReference type="Gramene" id="KQL16398">
    <property type="protein sequence ID" value="KQL16398"/>
    <property type="gene ID" value="SETIT_025045mg"/>
</dbReference>
<dbReference type="Gene3D" id="3.80.10.10">
    <property type="entry name" value="Ribonuclease Inhibitor"/>
    <property type="match status" value="1"/>
</dbReference>
<protein>
    <submittedName>
        <fullName evidence="1">Uncharacterized protein</fullName>
    </submittedName>
</protein>
<dbReference type="InterPro" id="IPR036047">
    <property type="entry name" value="F-box-like_dom_sf"/>
</dbReference>
<accession>K3ZEP9</accession>
<dbReference type="PANTHER" id="PTHR38926">
    <property type="entry name" value="F-BOX DOMAIN CONTAINING PROTEIN, EXPRESSED"/>
    <property type="match status" value="1"/>
</dbReference>
<dbReference type="GO" id="GO:1905761">
    <property type="term" value="F:SCF ubiquitin ligase complex binding"/>
    <property type="evidence" value="ECO:0000318"/>
    <property type="project" value="GO_Central"/>
</dbReference>
<dbReference type="EMBL" id="AGNK02001958">
    <property type="status" value="NOT_ANNOTATED_CDS"/>
    <property type="molecule type" value="Genomic_DNA"/>
</dbReference>
<dbReference type="EnsemblPlants" id="KQL16398">
    <property type="protein sequence ID" value="KQL16398"/>
    <property type="gene ID" value="SETIT_025045mg"/>
</dbReference>
<gene>
    <name evidence="1" type="primary">LOC111256766</name>
</gene>
<dbReference type="HOGENOM" id="CLU_044915_7_0_1"/>
<dbReference type="KEGG" id="sita:111256766"/>
<reference evidence="2" key="1">
    <citation type="journal article" date="2012" name="Nat. Biotechnol.">
        <title>Reference genome sequence of the model plant Setaria.</title>
        <authorList>
            <person name="Bennetzen J.L."/>
            <person name="Schmutz J."/>
            <person name="Wang H."/>
            <person name="Percifield R."/>
            <person name="Hawkins J."/>
            <person name="Pontaroli A.C."/>
            <person name="Estep M."/>
            <person name="Feng L."/>
            <person name="Vaughn J.N."/>
            <person name="Grimwood J."/>
            <person name="Jenkins J."/>
            <person name="Barry K."/>
            <person name="Lindquist E."/>
            <person name="Hellsten U."/>
            <person name="Deshpande S."/>
            <person name="Wang X."/>
            <person name="Wu X."/>
            <person name="Mitros T."/>
            <person name="Triplett J."/>
            <person name="Yang X."/>
            <person name="Ye C.Y."/>
            <person name="Mauro-Herrera M."/>
            <person name="Wang L."/>
            <person name="Li P."/>
            <person name="Sharma M."/>
            <person name="Sharma R."/>
            <person name="Ronald P.C."/>
            <person name="Panaud O."/>
            <person name="Kellogg E.A."/>
            <person name="Brutnell T.P."/>
            <person name="Doust A.N."/>
            <person name="Tuskan G.A."/>
            <person name="Rokhsar D."/>
            <person name="Devos K.M."/>
        </authorList>
    </citation>
    <scope>NUCLEOTIDE SEQUENCE [LARGE SCALE GENOMIC DNA]</scope>
    <source>
        <strain evidence="2">cv. Yugu1</strain>
    </source>
</reference>
<dbReference type="SUPFAM" id="SSF81383">
    <property type="entry name" value="F-box domain"/>
    <property type="match status" value="1"/>
</dbReference>
<sequence length="404" mass="45266">MVFSSSAPQPPPASGWAGLPRDVLWSVFTALGQREVLSGAGLACAPWWRLARHEPAFWRQIDLTTAPDDFTVEVDDDEDTSDEESMWSLFGGDDDDLQGGQIDLTTAPDDFTLEVDDDEDTSDEESMWNLFGGDDDDLRGGQIDLTTARDDFTLEVDDDEDTSDEESMWSLFGGDDDDLPVPIRICEEKTPSKDCDDSSAWKAMALAAVDRSSGKCEAFWGRADVEVLLYLADRASSMKSLRVASHYDVSSEVFAELIKKFPLLEELELVLKYDAIDTKSEQPFTNSLVELFQSTCKACCHLQHFTVRCAGKKQGSDSPTHFSIPMMHGLHSVELSGDSLTKDVVMQIVDNCPSLKSLNISDVHYQDRWDEKLLRNKCYRIKNLRLPSGWFHDYDSDESLFDVS</sequence>
<proteinExistence type="predicted"/>
<keyword evidence="2" id="KW-1185">Reference proteome</keyword>
<dbReference type="Proteomes" id="UP000004995">
    <property type="component" value="Unassembled WGS sequence"/>
</dbReference>
<dbReference type="STRING" id="4555.K3ZEP9"/>
<organism evidence="1 2">
    <name type="scientific">Setaria italica</name>
    <name type="common">Foxtail millet</name>
    <name type="synonym">Panicum italicum</name>
    <dbReference type="NCBI Taxonomy" id="4555"/>
    <lineage>
        <taxon>Eukaryota</taxon>
        <taxon>Viridiplantae</taxon>
        <taxon>Streptophyta</taxon>
        <taxon>Embryophyta</taxon>
        <taxon>Tracheophyta</taxon>
        <taxon>Spermatophyta</taxon>
        <taxon>Magnoliopsida</taxon>
        <taxon>Liliopsida</taxon>
        <taxon>Poales</taxon>
        <taxon>Poaceae</taxon>
        <taxon>PACMAD clade</taxon>
        <taxon>Panicoideae</taxon>
        <taxon>Panicodae</taxon>
        <taxon>Paniceae</taxon>
        <taxon>Cenchrinae</taxon>
        <taxon>Setaria</taxon>
    </lineage>
</organism>
<dbReference type="InterPro" id="IPR032675">
    <property type="entry name" value="LRR_dom_sf"/>
</dbReference>
<dbReference type="AlphaFoldDB" id="K3ZEP9"/>
<dbReference type="GeneID" id="111256766"/>
<dbReference type="Gene3D" id="1.20.1280.50">
    <property type="match status" value="1"/>
</dbReference>